<sequence length="64" mass="7068">MGIPLVKASQVHEHILAQFCGATLLAGRFSSPDEYALRNTKSTKPQVLKRPNLFIVPRDLAPKP</sequence>
<dbReference type="KEGG" id="ovi:T265_00527"/>
<dbReference type="AlphaFoldDB" id="A0A075A2Q7"/>
<evidence type="ECO:0000313" key="2">
    <source>
        <dbReference type="Proteomes" id="UP000054324"/>
    </source>
</evidence>
<gene>
    <name evidence="1" type="ORF">T265_00527</name>
</gene>
<dbReference type="Proteomes" id="UP000054324">
    <property type="component" value="Unassembled WGS sequence"/>
</dbReference>
<evidence type="ECO:0000313" key="1">
    <source>
        <dbReference type="EMBL" id="KER33636.1"/>
    </source>
</evidence>
<organism evidence="1 2">
    <name type="scientific">Opisthorchis viverrini</name>
    <name type="common">Southeast Asian liver fluke</name>
    <dbReference type="NCBI Taxonomy" id="6198"/>
    <lineage>
        <taxon>Eukaryota</taxon>
        <taxon>Metazoa</taxon>
        <taxon>Spiralia</taxon>
        <taxon>Lophotrochozoa</taxon>
        <taxon>Platyhelminthes</taxon>
        <taxon>Trematoda</taxon>
        <taxon>Digenea</taxon>
        <taxon>Opisthorchiida</taxon>
        <taxon>Opisthorchiata</taxon>
        <taxon>Opisthorchiidae</taxon>
        <taxon>Opisthorchis</taxon>
    </lineage>
</organism>
<accession>A0A075A2Q7</accession>
<protein>
    <submittedName>
        <fullName evidence="1">Uncharacterized protein</fullName>
    </submittedName>
</protein>
<dbReference type="RefSeq" id="XP_009162595.1">
    <property type="nucleotide sequence ID" value="XM_009164331.1"/>
</dbReference>
<proteinExistence type="predicted"/>
<dbReference type="GeneID" id="20314715"/>
<dbReference type="CTD" id="20314715"/>
<name>A0A075A2Q7_OPIVI</name>
<keyword evidence="2" id="KW-1185">Reference proteome</keyword>
<dbReference type="EMBL" id="KL596623">
    <property type="protein sequence ID" value="KER33636.1"/>
    <property type="molecule type" value="Genomic_DNA"/>
</dbReference>
<reference evidence="1 2" key="1">
    <citation type="submission" date="2013-11" db="EMBL/GenBank/DDBJ databases">
        <title>Opisthorchis viverrini - life in the bile duct.</title>
        <authorList>
            <person name="Young N.D."/>
            <person name="Nagarajan N."/>
            <person name="Lin S.J."/>
            <person name="Korhonen P.K."/>
            <person name="Jex A.R."/>
            <person name="Hall R.S."/>
            <person name="Safavi-Hemami H."/>
            <person name="Kaewkong W."/>
            <person name="Bertrand D."/>
            <person name="Gao S."/>
            <person name="Seet Q."/>
            <person name="Wongkham S."/>
            <person name="Teh B.T."/>
            <person name="Wongkham C."/>
            <person name="Intapan P.M."/>
            <person name="Maleewong W."/>
            <person name="Yang X."/>
            <person name="Hu M."/>
            <person name="Wang Z."/>
            <person name="Hofmann A."/>
            <person name="Sternberg P.W."/>
            <person name="Tan P."/>
            <person name="Wang J."/>
            <person name="Gasser R.B."/>
        </authorList>
    </citation>
    <scope>NUCLEOTIDE SEQUENCE [LARGE SCALE GENOMIC DNA]</scope>
</reference>